<evidence type="ECO:0000313" key="2">
    <source>
        <dbReference type="EMBL" id="KAK8865310.1"/>
    </source>
</evidence>
<sequence>MSKRCSIRKAVLKPTPQTQPDRSPLTMNEYIIIKYLKSTKTYDPSFRDLYKQIYEWIPRMKYFTANEISEMYKSK</sequence>
<comment type="caution">
    <text evidence="2">The sequence shown here is derived from an EMBL/GenBank/DDBJ whole genome shotgun (WGS) entry which is preliminary data.</text>
</comment>
<organism evidence="2 3">
    <name type="scientific">Tritrichomonas musculus</name>
    <dbReference type="NCBI Taxonomy" id="1915356"/>
    <lineage>
        <taxon>Eukaryota</taxon>
        <taxon>Metamonada</taxon>
        <taxon>Parabasalia</taxon>
        <taxon>Tritrichomonadida</taxon>
        <taxon>Tritrichomonadidae</taxon>
        <taxon>Tritrichomonas</taxon>
    </lineage>
</organism>
<evidence type="ECO:0000256" key="1">
    <source>
        <dbReference type="SAM" id="MobiDB-lite"/>
    </source>
</evidence>
<protein>
    <submittedName>
        <fullName evidence="2">Uncharacterized protein</fullName>
    </submittedName>
</protein>
<feature type="compositionally biased region" description="Basic residues" evidence="1">
    <location>
        <begin position="1"/>
        <end position="11"/>
    </location>
</feature>
<dbReference type="EMBL" id="JAPFFF010000016">
    <property type="protein sequence ID" value="KAK8865310.1"/>
    <property type="molecule type" value="Genomic_DNA"/>
</dbReference>
<proteinExistence type="predicted"/>
<accession>A0ABR2IN33</accession>
<feature type="region of interest" description="Disordered" evidence="1">
    <location>
        <begin position="1"/>
        <end position="23"/>
    </location>
</feature>
<reference evidence="2 3" key="1">
    <citation type="submission" date="2024-04" db="EMBL/GenBank/DDBJ databases">
        <title>Tritrichomonas musculus Genome.</title>
        <authorList>
            <person name="Alves-Ferreira E."/>
            <person name="Grigg M."/>
            <person name="Lorenzi H."/>
            <person name="Galac M."/>
        </authorList>
    </citation>
    <scope>NUCLEOTIDE SEQUENCE [LARGE SCALE GENOMIC DNA]</scope>
    <source>
        <strain evidence="2 3">EAF2021</strain>
    </source>
</reference>
<keyword evidence="3" id="KW-1185">Reference proteome</keyword>
<gene>
    <name evidence="2" type="ORF">M9Y10_010850</name>
</gene>
<name>A0ABR2IN33_9EUKA</name>
<evidence type="ECO:0000313" key="3">
    <source>
        <dbReference type="Proteomes" id="UP001470230"/>
    </source>
</evidence>
<dbReference type="Proteomes" id="UP001470230">
    <property type="component" value="Unassembled WGS sequence"/>
</dbReference>